<sequence length="255" mass="29883">MTRQRLRAWFTHLPGRWLQAEERAQLRAILPTLFGYHLLQLGDVYSKDCLTSTRIPHCMVLDEWLQDTPPAGECARNEIRGSLEWLPVATDSLDTVVMPHTLEFTNDPHQVLREVDRVLIPEGHVVILAFNPWSLWMIWRVVLCWRGKPPWCGRFISQSRLKDWLQLLGFDIVEARRYFFRPPLSHKGVMRRLRFLDRIGRRWVPFFGAGYVVVARKRVATLTPIKPRWRPARRHIAPAGLAGNSRTLGKLREKR</sequence>
<evidence type="ECO:0000313" key="2">
    <source>
        <dbReference type="EMBL" id="VAW98200.1"/>
    </source>
</evidence>
<dbReference type="EC" id="2.1.1.-" evidence="2"/>
<keyword evidence="2" id="KW-0489">Methyltransferase</keyword>
<proteinExistence type="predicted"/>
<dbReference type="InterPro" id="IPR029063">
    <property type="entry name" value="SAM-dependent_MTases_sf"/>
</dbReference>
<accession>A0A3B1A9D9</accession>
<reference evidence="2" key="1">
    <citation type="submission" date="2018-06" db="EMBL/GenBank/DDBJ databases">
        <authorList>
            <person name="Zhirakovskaya E."/>
        </authorList>
    </citation>
    <scope>NUCLEOTIDE SEQUENCE</scope>
</reference>
<dbReference type="InterPro" id="IPR013216">
    <property type="entry name" value="Methyltransf_11"/>
</dbReference>
<dbReference type="GO" id="GO:0032259">
    <property type="term" value="P:methylation"/>
    <property type="evidence" value="ECO:0007669"/>
    <property type="project" value="UniProtKB-KW"/>
</dbReference>
<organism evidence="2">
    <name type="scientific">hydrothermal vent metagenome</name>
    <dbReference type="NCBI Taxonomy" id="652676"/>
    <lineage>
        <taxon>unclassified sequences</taxon>
        <taxon>metagenomes</taxon>
        <taxon>ecological metagenomes</taxon>
    </lineage>
</organism>
<name>A0A3B1A9D9_9ZZZZ</name>
<feature type="domain" description="Methyltransferase type 11" evidence="1">
    <location>
        <begin position="79"/>
        <end position="127"/>
    </location>
</feature>
<dbReference type="SUPFAM" id="SSF53335">
    <property type="entry name" value="S-adenosyl-L-methionine-dependent methyltransferases"/>
    <property type="match status" value="1"/>
</dbReference>
<dbReference type="EMBL" id="UOFV01000135">
    <property type="protein sequence ID" value="VAW98200.1"/>
    <property type="molecule type" value="Genomic_DNA"/>
</dbReference>
<dbReference type="Gene3D" id="3.40.50.150">
    <property type="entry name" value="Vaccinia Virus protein VP39"/>
    <property type="match status" value="1"/>
</dbReference>
<gene>
    <name evidence="2" type="ORF">MNBD_GAMMA19-124</name>
</gene>
<dbReference type="Pfam" id="PF08241">
    <property type="entry name" value="Methyltransf_11"/>
    <property type="match status" value="1"/>
</dbReference>
<protein>
    <submittedName>
        <fullName evidence="2">FIG005121: SAM-dependent methyltransferase</fullName>
        <ecNumber evidence="2">2.1.1.-</ecNumber>
    </submittedName>
</protein>
<keyword evidence="2" id="KW-0808">Transferase</keyword>
<evidence type="ECO:0000259" key="1">
    <source>
        <dbReference type="Pfam" id="PF08241"/>
    </source>
</evidence>
<dbReference type="GO" id="GO:0008757">
    <property type="term" value="F:S-adenosylmethionine-dependent methyltransferase activity"/>
    <property type="evidence" value="ECO:0007669"/>
    <property type="project" value="InterPro"/>
</dbReference>
<dbReference type="AlphaFoldDB" id="A0A3B1A9D9"/>